<proteinExistence type="predicted"/>
<gene>
    <name evidence="2" type="ORF">SAMN03084138_03748</name>
</gene>
<dbReference type="GeneID" id="35873962"/>
<sequence>MIMHYNIDRTVRKLINNIISDVIAPPMSSIQFNLQRLNALSPGLENTEAWENWCQRNHAWPEGAPAPRTDAIPAMMKRRMSPISKLAVQVATELSRAEHIDFVVFSSRHGELQRTATLLKDIQMGEPASPTAFSQSVHNTAAGLFTIATKTPVPATSLAAGEDTFHCALTEAAIYLSEHPEHRVLVIDFDAPTPEPYDAFEQQAFQPYALGLLLTKGDDIRIDRHPMNGVNGGDTQEKDLPQGLAFYSQWLDQRTLFEIESTRQSWRWHIKQAEK</sequence>
<dbReference type="RefSeq" id="WP_017017985.1">
    <property type="nucleotide sequence ID" value="NZ_FOWR01000034.1"/>
</dbReference>
<dbReference type="EMBL" id="FOWR01000034">
    <property type="protein sequence ID" value="SFP99519.1"/>
    <property type="molecule type" value="Genomic_DNA"/>
</dbReference>
<dbReference type="GO" id="GO:0016746">
    <property type="term" value="F:acyltransferase activity"/>
    <property type="evidence" value="ECO:0007669"/>
    <property type="project" value="InterPro"/>
</dbReference>
<dbReference type="InterPro" id="IPR014030">
    <property type="entry name" value="Ketoacyl_synth_N"/>
</dbReference>
<organism evidence="2 3">
    <name type="scientific">Enterovibrio norvegicus DSM 15893</name>
    <dbReference type="NCBI Taxonomy" id="1121869"/>
    <lineage>
        <taxon>Bacteria</taxon>
        <taxon>Pseudomonadati</taxon>
        <taxon>Pseudomonadota</taxon>
        <taxon>Gammaproteobacteria</taxon>
        <taxon>Vibrionales</taxon>
        <taxon>Vibrionaceae</taxon>
        <taxon>Enterovibrio</taxon>
    </lineage>
</organism>
<dbReference type="STRING" id="1121869.SAMN03084138_03748"/>
<accession>A0A1I5UWE3</accession>
<evidence type="ECO:0000313" key="2">
    <source>
        <dbReference type="EMBL" id="SFP99519.1"/>
    </source>
</evidence>
<name>A0A1I5UWE3_9GAMM</name>
<protein>
    <submittedName>
        <fullName evidence="2">Beta-ketoacyl synthase, N-terminal domain</fullName>
    </submittedName>
</protein>
<reference evidence="2 3" key="1">
    <citation type="submission" date="2016-10" db="EMBL/GenBank/DDBJ databases">
        <authorList>
            <person name="de Groot N.N."/>
        </authorList>
    </citation>
    <scope>NUCLEOTIDE SEQUENCE [LARGE SCALE GENOMIC DNA]</scope>
    <source>
        <strain evidence="2 3">DSM 15893</strain>
    </source>
</reference>
<dbReference type="Proteomes" id="UP000182692">
    <property type="component" value="Unassembled WGS sequence"/>
</dbReference>
<evidence type="ECO:0000313" key="3">
    <source>
        <dbReference type="Proteomes" id="UP000182692"/>
    </source>
</evidence>
<dbReference type="SUPFAM" id="SSF53901">
    <property type="entry name" value="Thiolase-like"/>
    <property type="match status" value="1"/>
</dbReference>
<dbReference type="AlphaFoldDB" id="A0A1I5UWE3"/>
<dbReference type="InterPro" id="IPR016039">
    <property type="entry name" value="Thiolase-like"/>
</dbReference>
<dbReference type="Pfam" id="PF13723">
    <property type="entry name" value="Ketoacyl-synt_2"/>
    <property type="match status" value="1"/>
</dbReference>
<dbReference type="OrthoDB" id="9798676at2"/>
<feature type="domain" description="Beta-ketoacyl synthase-like N-terminal" evidence="1">
    <location>
        <begin position="50"/>
        <end position="268"/>
    </location>
</feature>
<evidence type="ECO:0000259" key="1">
    <source>
        <dbReference type="Pfam" id="PF13723"/>
    </source>
</evidence>